<reference evidence="1" key="1">
    <citation type="submission" date="2016-12" db="EMBL/GenBank/DDBJ databases">
        <title>The genomes of Aspergillus section Nigri reveals drivers in fungal speciation.</title>
        <authorList>
            <consortium name="DOE Joint Genome Institute"/>
            <person name="Vesth T.C."/>
            <person name="Nybo J."/>
            <person name="Theobald S."/>
            <person name="Brandl J."/>
            <person name="Frisvad J.C."/>
            <person name="Nielsen K.F."/>
            <person name="Lyhne E.K."/>
            <person name="Kogle M.E."/>
            <person name="Kuo A."/>
            <person name="Riley R."/>
            <person name="Clum A."/>
            <person name="Nolan M."/>
            <person name="Lipzen A."/>
            <person name="Salamov A."/>
            <person name="Henrissat B."/>
            <person name="Wiebenga A."/>
            <person name="De Vries R.P."/>
            <person name="Grigoriev I.V."/>
            <person name="Mortensen U.H."/>
            <person name="Andersen M.R."/>
            <person name="Baker S.E."/>
        </authorList>
    </citation>
    <scope>NUCLEOTIDE SEQUENCE [LARGE SCALE GENOMIC DNA]</scope>
    <source>
        <strain evidence="1">CBS 115656</strain>
    </source>
</reference>
<dbReference type="SUPFAM" id="SSF103575">
    <property type="entry name" value="Plexin repeat"/>
    <property type="match status" value="1"/>
</dbReference>
<evidence type="ECO:0000313" key="2">
    <source>
        <dbReference type="Proteomes" id="UP000247647"/>
    </source>
</evidence>
<dbReference type="Proteomes" id="UP000247647">
    <property type="component" value="Unassembled WGS sequence"/>
</dbReference>
<dbReference type="AlphaFoldDB" id="A0A318ZHZ3"/>
<protein>
    <submittedName>
        <fullName evidence="1">Uncharacterized protein</fullName>
    </submittedName>
</protein>
<evidence type="ECO:0000313" key="1">
    <source>
        <dbReference type="EMBL" id="PYH39858.1"/>
    </source>
</evidence>
<accession>A0A318ZHZ3</accession>
<keyword evidence="2" id="KW-1185">Reference proteome</keyword>
<gene>
    <name evidence="1" type="ORF">BO87DRAFT_372002</name>
</gene>
<dbReference type="GeneID" id="37124637"/>
<sequence length="63" mass="7035">MDQITNTSSFTSTSSFTDPLFYLCWRRQSCNTCLKGDVPCSWCAVVSPSLSSSPKLNHLQKTK</sequence>
<organism evidence="1 2">
    <name type="scientific">Aspergillus neoniger (strain CBS 115656)</name>
    <dbReference type="NCBI Taxonomy" id="1448310"/>
    <lineage>
        <taxon>Eukaryota</taxon>
        <taxon>Fungi</taxon>
        <taxon>Dikarya</taxon>
        <taxon>Ascomycota</taxon>
        <taxon>Pezizomycotina</taxon>
        <taxon>Eurotiomycetes</taxon>
        <taxon>Eurotiomycetidae</taxon>
        <taxon>Eurotiales</taxon>
        <taxon>Aspergillaceae</taxon>
        <taxon>Aspergillus</taxon>
        <taxon>Aspergillus subgen. Circumdati</taxon>
    </lineage>
</organism>
<dbReference type="RefSeq" id="XP_025485336.1">
    <property type="nucleotide sequence ID" value="XM_025622181.1"/>
</dbReference>
<name>A0A318ZHZ3_ASPNB</name>
<dbReference type="EMBL" id="KZ821445">
    <property type="protein sequence ID" value="PYH39858.1"/>
    <property type="molecule type" value="Genomic_DNA"/>
</dbReference>
<proteinExistence type="predicted"/>